<feature type="domain" description="Plant heme peroxidase family profile" evidence="15">
    <location>
        <begin position="69"/>
        <end position="313"/>
    </location>
</feature>
<dbReference type="PROSITE" id="PS50873">
    <property type="entry name" value="PEROXIDASE_4"/>
    <property type="match status" value="1"/>
</dbReference>
<keyword evidence="6 14" id="KW-0560">Oxidoreductase</keyword>
<dbReference type="GO" id="GO:0020037">
    <property type="term" value="F:heme binding"/>
    <property type="evidence" value="ECO:0007669"/>
    <property type="project" value="UniProtKB-UniRule"/>
</dbReference>
<feature type="disulfide bond" evidence="13">
    <location>
        <begin position="273"/>
        <end position="338"/>
    </location>
</feature>
<dbReference type="Gene3D" id="1.10.420.10">
    <property type="entry name" value="Peroxidase, domain 2"/>
    <property type="match status" value="1"/>
</dbReference>
<dbReference type="GO" id="GO:0046274">
    <property type="term" value="P:lignin catabolic process"/>
    <property type="evidence" value="ECO:0007669"/>
    <property type="project" value="UniProtKB-KW"/>
</dbReference>
<organism evidence="16 17">
    <name type="scientific">Steccherinum ochraceum</name>
    <dbReference type="NCBI Taxonomy" id="92696"/>
    <lineage>
        <taxon>Eukaryota</taxon>
        <taxon>Fungi</taxon>
        <taxon>Dikarya</taxon>
        <taxon>Basidiomycota</taxon>
        <taxon>Agaricomycotina</taxon>
        <taxon>Agaricomycetes</taxon>
        <taxon>Polyporales</taxon>
        <taxon>Steccherinaceae</taxon>
        <taxon>Steccherinum</taxon>
    </lineage>
</organism>
<feature type="chain" id="PRO_5020939300" description="Peroxidase" evidence="14">
    <location>
        <begin position="22"/>
        <end position="362"/>
    </location>
</feature>
<keyword evidence="11 14" id="KW-0106">Calcium</keyword>
<dbReference type="Gene3D" id="1.10.520.10">
    <property type="match status" value="1"/>
</dbReference>
<feature type="binding site" evidence="11">
    <location>
        <position position="88"/>
    </location>
    <ligand>
        <name>Ca(2+)</name>
        <dbReference type="ChEBI" id="CHEBI:29108"/>
        <label>1</label>
    </ligand>
</feature>
<feature type="binding site" evidence="11">
    <location>
        <position position="201"/>
    </location>
    <ligand>
        <name>Ca(2+)</name>
        <dbReference type="ChEBI" id="CHEBI:29108"/>
        <label>2</label>
    </ligand>
</feature>
<evidence type="ECO:0000256" key="13">
    <source>
        <dbReference type="PIRSR" id="PIRSR601621-4"/>
    </source>
</evidence>
<feature type="binding site" evidence="11">
    <location>
        <position position="220"/>
    </location>
    <ligand>
        <name>Ca(2+)</name>
        <dbReference type="ChEBI" id="CHEBI:29108"/>
        <label>2</label>
    </ligand>
</feature>
<comment type="similarity">
    <text evidence="1 14">Belongs to the peroxidase family. Ligninase subfamily.</text>
</comment>
<gene>
    <name evidence="16" type="primary">VPL1_2</name>
    <name evidence="16" type="ORF">EIP91_011695</name>
</gene>
<dbReference type="InterPro" id="IPR019794">
    <property type="entry name" value="Peroxidases_AS"/>
</dbReference>
<dbReference type="InterPro" id="IPR024589">
    <property type="entry name" value="Ligninase_C"/>
</dbReference>
<dbReference type="EMBL" id="RWJN01000008">
    <property type="protein sequence ID" value="TCD71217.1"/>
    <property type="molecule type" value="Genomic_DNA"/>
</dbReference>
<comment type="caution">
    <text evidence="16">The sequence shown here is derived from an EMBL/GenBank/DDBJ whole genome shotgun (WGS) entry which is preliminary data.</text>
</comment>
<dbReference type="EC" id="1.11.1.-" evidence="14"/>
<evidence type="ECO:0000313" key="17">
    <source>
        <dbReference type="Proteomes" id="UP000292702"/>
    </source>
</evidence>
<keyword evidence="17" id="KW-1185">Reference proteome</keyword>
<evidence type="ECO:0000256" key="2">
    <source>
        <dbReference type="ARBA" id="ARBA00022559"/>
    </source>
</evidence>
<feature type="binding site" evidence="11">
    <location>
        <position position="90"/>
    </location>
    <ligand>
        <name>Ca(2+)</name>
        <dbReference type="ChEBI" id="CHEBI:29108"/>
        <label>1</label>
    </ligand>
</feature>
<feature type="signal peptide" evidence="14">
    <location>
        <begin position="1"/>
        <end position="21"/>
    </location>
</feature>
<evidence type="ECO:0000256" key="11">
    <source>
        <dbReference type="PIRSR" id="PIRSR601621-2"/>
    </source>
</evidence>
<dbReference type="STRING" id="92696.A0A4V2MXS6"/>
<keyword evidence="2 14" id="KW-0575">Peroxidase</keyword>
<keyword evidence="5 14" id="KW-0732">Signal</keyword>
<dbReference type="SUPFAM" id="SSF48113">
    <property type="entry name" value="Heme-dependent peroxidases"/>
    <property type="match status" value="1"/>
</dbReference>
<evidence type="ECO:0000313" key="16">
    <source>
        <dbReference type="EMBL" id="TCD71217.1"/>
    </source>
</evidence>
<keyword evidence="8" id="KW-0325">Glycoprotein</keyword>
<accession>A0A4V2MXS6</accession>
<evidence type="ECO:0000256" key="1">
    <source>
        <dbReference type="ARBA" id="ARBA00006089"/>
    </source>
</evidence>
<evidence type="ECO:0000256" key="12">
    <source>
        <dbReference type="PIRSR" id="PIRSR601621-3"/>
    </source>
</evidence>
<keyword evidence="9" id="KW-0439">Lignin degradation</keyword>
<evidence type="ECO:0000259" key="15">
    <source>
        <dbReference type="PROSITE" id="PS50873"/>
    </source>
</evidence>
<feature type="disulfide bond" evidence="13">
    <location>
        <begin position="29"/>
        <end position="42"/>
    </location>
</feature>
<evidence type="ECO:0000256" key="9">
    <source>
        <dbReference type="ARBA" id="ARBA00023185"/>
    </source>
</evidence>
<dbReference type="InterPro" id="IPR044831">
    <property type="entry name" value="Ccp1-like"/>
</dbReference>
<dbReference type="GO" id="GO:0046872">
    <property type="term" value="F:metal ion binding"/>
    <property type="evidence" value="ECO:0007669"/>
    <property type="project" value="UniProtKB-UniRule"/>
</dbReference>
<comment type="cofactor">
    <cofactor evidence="11 14">
        <name>Ca(2+)</name>
        <dbReference type="ChEBI" id="CHEBI:29108"/>
    </cofactor>
    <text evidence="11 14">Binds 2 calcium ions per subunit.</text>
</comment>
<feature type="site" description="Transition state stabilizer" evidence="12">
    <location>
        <position position="70"/>
    </location>
</feature>
<name>A0A4V2MXS6_9APHY</name>
<feature type="disulfide bond" evidence="13">
    <location>
        <begin position="61"/>
        <end position="142"/>
    </location>
</feature>
<evidence type="ECO:0000256" key="4">
    <source>
        <dbReference type="ARBA" id="ARBA00022723"/>
    </source>
</evidence>
<dbReference type="OrthoDB" id="2113341at2759"/>
<dbReference type="InterPro" id="IPR010255">
    <property type="entry name" value="Haem_peroxidase_sf"/>
</dbReference>
<feature type="active site" description="Proton acceptor" evidence="10">
    <location>
        <position position="74"/>
    </location>
</feature>
<evidence type="ECO:0000256" key="5">
    <source>
        <dbReference type="ARBA" id="ARBA00022729"/>
    </source>
</evidence>
<dbReference type="GO" id="GO:0042744">
    <property type="term" value="P:hydrogen peroxide catabolic process"/>
    <property type="evidence" value="ECO:0007669"/>
    <property type="project" value="TreeGrafter"/>
</dbReference>
<feature type="binding site" evidence="11">
    <location>
        <position position="75"/>
    </location>
    <ligand>
        <name>Ca(2+)</name>
        <dbReference type="ChEBI" id="CHEBI:29108"/>
        <label>1</label>
    </ligand>
</feature>
<feature type="disulfide bond" evidence="13">
    <location>
        <begin position="41"/>
        <end position="309"/>
    </location>
</feature>
<feature type="binding site" description="axial binding residue" evidence="11">
    <location>
        <position position="200"/>
    </location>
    <ligand>
        <name>heme b</name>
        <dbReference type="ChEBI" id="CHEBI:60344"/>
    </ligand>
    <ligandPart>
        <name>Fe</name>
        <dbReference type="ChEBI" id="CHEBI:18248"/>
    </ligandPart>
</feature>
<dbReference type="Pfam" id="PF11895">
    <property type="entry name" value="Peroxidase_ext"/>
    <property type="match status" value="1"/>
</dbReference>
<feature type="binding site" evidence="11">
    <location>
        <position position="225"/>
    </location>
    <ligand>
        <name>Ca(2+)</name>
        <dbReference type="ChEBI" id="CHEBI:29108"/>
        <label>2</label>
    </ligand>
</feature>
<dbReference type="InterPro" id="IPR002016">
    <property type="entry name" value="Haem_peroxidase"/>
</dbReference>
<evidence type="ECO:0000256" key="6">
    <source>
        <dbReference type="ARBA" id="ARBA00023002"/>
    </source>
</evidence>
<comment type="cofactor">
    <cofactor evidence="11">
        <name>heme b</name>
        <dbReference type="ChEBI" id="CHEBI:60344"/>
    </cofactor>
    <text evidence="11">Binds 1 heme b (iron(II)-protoporphyrin IX) group per subunit.</text>
</comment>
<evidence type="ECO:0000256" key="14">
    <source>
        <dbReference type="RuleBase" id="RU363051"/>
    </source>
</evidence>
<keyword evidence="4 11" id="KW-0479">Metal-binding</keyword>
<dbReference type="CDD" id="cd00692">
    <property type="entry name" value="ligninase"/>
    <property type="match status" value="1"/>
</dbReference>
<dbReference type="PROSITE" id="PS00436">
    <property type="entry name" value="PEROXIDASE_2"/>
    <property type="match status" value="1"/>
</dbReference>
<dbReference type="InterPro" id="IPR001621">
    <property type="entry name" value="Ligninase"/>
</dbReference>
<dbReference type="AlphaFoldDB" id="A0A4V2MXS6"/>
<sequence length="362" mass="37930">MAFRSLAVALSVIGSLQVANAALTKRVQCPDGIHTATNAACCPLFDVLEDVQQNLFDGGECGEEAHESLRLVFHDAISISNAAGNVGGADGSIVVFDTIETNYHANLGTDEIVQKQKPIIARHNISAGDFVQFAGAVAVSNCPGAPQIPFFLGRPPPVSQAPDGLVPEPFDSVDKILARFADAGPVGFTPVEVVWSLVSHTVAAADLVDPTIPGSPFDSTPGTFDSQFFVETQLKGTLFPGTSGNQGEAESPLAGEMRLQSDHDLARDSRTACEWQSFVNNPTKLRNRFSDVVLKLSLLGHDQSTLTDCSEIIPVPQTINVPATFPAGLTIADVEQACVGTAFPSLATDPGPVTSVPPVAGS</sequence>
<evidence type="ECO:0000256" key="3">
    <source>
        <dbReference type="ARBA" id="ARBA00022617"/>
    </source>
</evidence>
<dbReference type="Proteomes" id="UP000292702">
    <property type="component" value="Unassembled WGS sequence"/>
</dbReference>
<dbReference type="GO" id="GO:0000302">
    <property type="term" value="P:response to reactive oxygen species"/>
    <property type="evidence" value="ECO:0007669"/>
    <property type="project" value="TreeGrafter"/>
</dbReference>
<dbReference type="GO" id="GO:0004601">
    <property type="term" value="F:peroxidase activity"/>
    <property type="evidence" value="ECO:0007669"/>
    <property type="project" value="UniProtKB-KW"/>
</dbReference>
<feature type="binding site" evidence="11">
    <location>
        <position position="218"/>
    </location>
    <ligand>
        <name>Ca(2+)</name>
        <dbReference type="ChEBI" id="CHEBI:29108"/>
        <label>2</label>
    </ligand>
</feature>
<protein>
    <recommendedName>
        <fullName evidence="14">Peroxidase</fullName>
        <ecNumber evidence="14">1.11.1.-</ecNumber>
    </recommendedName>
</protein>
<keyword evidence="3 11" id="KW-0349">Heme</keyword>
<dbReference type="PRINTS" id="PR00458">
    <property type="entry name" value="PEROXIDASE"/>
</dbReference>
<dbReference type="PANTHER" id="PTHR31356:SF66">
    <property type="entry name" value="CATALASE-PEROXIDASE"/>
    <property type="match status" value="1"/>
</dbReference>
<reference evidence="16 17" key="1">
    <citation type="submission" date="2018-11" db="EMBL/GenBank/DDBJ databases">
        <title>Genome assembly of Steccherinum ochraceum LE-BIN_3174, the white-rot fungus of the Steccherinaceae family (The Residual Polyporoid clade, Polyporales, Basidiomycota).</title>
        <authorList>
            <person name="Fedorova T.V."/>
            <person name="Glazunova O.A."/>
            <person name="Landesman E.O."/>
            <person name="Moiseenko K.V."/>
            <person name="Psurtseva N.V."/>
            <person name="Savinova O.S."/>
            <person name="Shakhova N.V."/>
            <person name="Tyazhelova T.V."/>
            <person name="Vasina D.V."/>
        </authorList>
    </citation>
    <scope>NUCLEOTIDE SEQUENCE [LARGE SCALE GENOMIC DNA]</scope>
    <source>
        <strain evidence="16 17">LE-BIN_3174</strain>
    </source>
</reference>
<dbReference type="PRINTS" id="PR00462">
    <property type="entry name" value="LIGNINASE"/>
</dbReference>
<feature type="binding site" evidence="11">
    <location>
        <position position="92"/>
    </location>
    <ligand>
        <name>Ca(2+)</name>
        <dbReference type="ChEBI" id="CHEBI:29108"/>
        <label>1</label>
    </ligand>
</feature>
<keyword evidence="7 11" id="KW-0408">Iron</keyword>
<evidence type="ECO:0000256" key="8">
    <source>
        <dbReference type="ARBA" id="ARBA00023180"/>
    </source>
</evidence>
<dbReference type="GO" id="GO:0034599">
    <property type="term" value="P:cellular response to oxidative stress"/>
    <property type="evidence" value="ECO:0007669"/>
    <property type="project" value="InterPro"/>
</dbReference>
<evidence type="ECO:0000256" key="10">
    <source>
        <dbReference type="PIRSR" id="PIRSR601621-1"/>
    </source>
</evidence>
<keyword evidence="13" id="KW-1015">Disulfide bond</keyword>
<dbReference type="PANTHER" id="PTHR31356">
    <property type="entry name" value="THYLAKOID LUMENAL 29 KDA PROTEIN, CHLOROPLASTIC-RELATED"/>
    <property type="match status" value="1"/>
</dbReference>
<dbReference type="Pfam" id="PF00141">
    <property type="entry name" value="peroxidase"/>
    <property type="match status" value="1"/>
</dbReference>
<evidence type="ECO:0000256" key="7">
    <source>
        <dbReference type="ARBA" id="ARBA00023004"/>
    </source>
</evidence>
<proteinExistence type="inferred from homology"/>